<evidence type="ECO:0000256" key="1">
    <source>
        <dbReference type="SAM" id="MobiDB-lite"/>
    </source>
</evidence>
<feature type="region of interest" description="Disordered" evidence="1">
    <location>
        <begin position="18"/>
        <end position="41"/>
    </location>
</feature>
<dbReference type="Proteomes" id="UP000243975">
    <property type="component" value="Unassembled WGS sequence"/>
</dbReference>
<name>A0A103YER6_CYNCS</name>
<evidence type="ECO:0000313" key="3">
    <source>
        <dbReference type="Proteomes" id="UP000243975"/>
    </source>
</evidence>
<dbReference type="Gramene" id="KVI07749">
    <property type="protein sequence ID" value="KVI07749"/>
    <property type="gene ID" value="Ccrd_013893"/>
</dbReference>
<evidence type="ECO:0000313" key="2">
    <source>
        <dbReference type="EMBL" id="KVI07749.1"/>
    </source>
</evidence>
<sequence length="80" mass="8918">MDLLRRYARPSPLYYTSSSARRFKTSSPRIRQSPNRPTANLHSPDSVLVFLFPAGSHSGAPSSVFPFPNRCSLSVIESYS</sequence>
<accession>A0A103YER6</accession>
<reference evidence="2 3" key="1">
    <citation type="journal article" date="2016" name="Sci. Rep.">
        <title>The genome sequence of the outbreeding globe artichoke constructed de novo incorporating a phase-aware low-pass sequencing strategy of F1 progeny.</title>
        <authorList>
            <person name="Scaglione D."/>
            <person name="Reyes-Chin-Wo S."/>
            <person name="Acquadro A."/>
            <person name="Froenicke L."/>
            <person name="Portis E."/>
            <person name="Beitel C."/>
            <person name="Tirone M."/>
            <person name="Mauro R."/>
            <person name="Lo Monaco A."/>
            <person name="Mauromicale G."/>
            <person name="Faccioli P."/>
            <person name="Cattivelli L."/>
            <person name="Rieseberg L."/>
            <person name="Michelmore R."/>
            <person name="Lanteri S."/>
        </authorList>
    </citation>
    <scope>NUCLEOTIDE SEQUENCE [LARGE SCALE GENOMIC DNA]</scope>
    <source>
        <strain evidence="2">2C</strain>
    </source>
</reference>
<gene>
    <name evidence="2" type="ORF">Ccrd_013893</name>
</gene>
<comment type="caution">
    <text evidence="2">The sequence shown here is derived from an EMBL/GenBank/DDBJ whole genome shotgun (WGS) entry which is preliminary data.</text>
</comment>
<organism evidence="2 3">
    <name type="scientific">Cynara cardunculus var. scolymus</name>
    <name type="common">Globe artichoke</name>
    <name type="synonym">Cynara scolymus</name>
    <dbReference type="NCBI Taxonomy" id="59895"/>
    <lineage>
        <taxon>Eukaryota</taxon>
        <taxon>Viridiplantae</taxon>
        <taxon>Streptophyta</taxon>
        <taxon>Embryophyta</taxon>
        <taxon>Tracheophyta</taxon>
        <taxon>Spermatophyta</taxon>
        <taxon>Magnoliopsida</taxon>
        <taxon>eudicotyledons</taxon>
        <taxon>Gunneridae</taxon>
        <taxon>Pentapetalae</taxon>
        <taxon>asterids</taxon>
        <taxon>campanulids</taxon>
        <taxon>Asterales</taxon>
        <taxon>Asteraceae</taxon>
        <taxon>Carduoideae</taxon>
        <taxon>Cardueae</taxon>
        <taxon>Carduinae</taxon>
        <taxon>Cynara</taxon>
    </lineage>
</organism>
<dbReference type="AlphaFoldDB" id="A0A103YER6"/>
<protein>
    <submittedName>
        <fullName evidence="2">Uncharacterized protein</fullName>
    </submittedName>
</protein>
<keyword evidence="3" id="KW-1185">Reference proteome</keyword>
<dbReference type="EMBL" id="LEKV01001492">
    <property type="protein sequence ID" value="KVI07749.1"/>
    <property type="molecule type" value="Genomic_DNA"/>
</dbReference>
<proteinExistence type="predicted"/>